<reference evidence="1" key="1">
    <citation type="submission" date="2021-03" db="EMBL/GenBank/DDBJ databases">
        <authorList>
            <consortium name="DOE Joint Genome Institute"/>
            <person name="Ahrendt S."/>
            <person name="Looney B.P."/>
            <person name="Miyauchi S."/>
            <person name="Morin E."/>
            <person name="Drula E."/>
            <person name="Courty P.E."/>
            <person name="Chicoki N."/>
            <person name="Fauchery L."/>
            <person name="Kohler A."/>
            <person name="Kuo A."/>
            <person name="Labutti K."/>
            <person name="Pangilinan J."/>
            <person name="Lipzen A."/>
            <person name="Riley R."/>
            <person name="Andreopoulos W."/>
            <person name="He G."/>
            <person name="Johnson J."/>
            <person name="Barry K.W."/>
            <person name="Grigoriev I.V."/>
            <person name="Nagy L."/>
            <person name="Hibbett D."/>
            <person name="Henrissat B."/>
            <person name="Matheny P.B."/>
            <person name="Labbe J."/>
            <person name="Martin F."/>
        </authorList>
    </citation>
    <scope>NUCLEOTIDE SEQUENCE</scope>
    <source>
        <strain evidence="1">HHB10654</strain>
    </source>
</reference>
<name>A0ACB8SQ58_9AGAM</name>
<accession>A0ACB8SQ58</accession>
<protein>
    <submittedName>
        <fullName evidence="1">Uncharacterized protein</fullName>
    </submittedName>
</protein>
<gene>
    <name evidence="1" type="ORF">BV25DRAFT_1810509</name>
</gene>
<proteinExistence type="predicted"/>
<evidence type="ECO:0000313" key="2">
    <source>
        <dbReference type="Proteomes" id="UP000814140"/>
    </source>
</evidence>
<dbReference type="EMBL" id="MU277233">
    <property type="protein sequence ID" value="KAI0058639.1"/>
    <property type="molecule type" value="Genomic_DNA"/>
</dbReference>
<evidence type="ECO:0000313" key="1">
    <source>
        <dbReference type="EMBL" id="KAI0058639.1"/>
    </source>
</evidence>
<keyword evidence="2" id="KW-1185">Reference proteome</keyword>
<organism evidence="1 2">
    <name type="scientific">Artomyces pyxidatus</name>
    <dbReference type="NCBI Taxonomy" id="48021"/>
    <lineage>
        <taxon>Eukaryota</taxon>
        <taxon>Fungi</taxon>
        <taxon>Dikarya</taxon>
        <taxon>Basidiomycota</taxon>
        <taxon>Agaricomycotina</taxon>
        <taxon>Agaricomycetes</taxon>
        <taxon>Russulales</taxon>
        <taxon>Auriscalpiaceae</taxon>
        <taxon>Artomyces</taxon>
    </lineage>
</organism>
<reference evidence="1" key="2">
    <citation type="journal article" date="2022" name="New Phytol.">
        <title>Evolutionary transition to the ectomycorrhizal habit in the genomes of a hyperdiverse lineage of mushroom-forming fungi.</title>
        <authorList>
            <person name="Looney B."/>
            <person name="Miyauchi S."/>
            <person name="Morin E."/>
            <person name="Drula E."/>
            <person name="Courty P.E."/>
            <person name="Kohler A."/>
            <person name="Kuo A."/>
            <person name="LaButti K."/>
            <person name="Pangilinan J."/>
            <person name="Lipzen A."/>
            <person name="Riley R."/>
            <person name="Andreopoulos W."/>
            <person name="He G."/>
            <person name="Johnson J."/>
            <person name="Nolan M."/>
            <person name="Tritt A."/>
            <person name="Barry K.W."/>
            <person name="Grigoriev I.V."/>
            <person name="Nagy L.G."/>
            <person name="Hibbett D."/>
            <person name="Henrissat B."/>
            <person name="Matheny P.B."/>
            <person name="Labbe J."/>
            <person name="Martin F.M."/>
        </authorList>
    </citation>
    <scope>NUCLEOTIDE SEQUENCE</scope>
    <source>
        <strain evidence="1">HHB10654</strain>
    </source>
</reference>
<comment type="caution">
    <text evidence="1">The sequence shown here is derived from an EMBL/GenBank/DDBJ whole genome shotgun (WGS) entry which is preliminary data.</text>
</comment>
<dbReference type="Proteomes" id="UP000814140">
    <property type="component" value="Unassembled WGS sequence"/>
</dbReference>
<sequence>MAILSHRHHHWAYVWIPAFGAFIWFGTLLSMLLTWVGTGTPRYPSEDGTIPYISDIGASFLKPLFIAGCAVTAVAFVTTLVLERLLRHNGRLHASLRRRESVFSYLAILGSFIGGMGLILLSIFDTLRHQSAHRVFLLVFMVGVALSAIFTIIEFRWLSKDYQYAAQLRRAYIAKAIIASALIILAIAFAICLWRSKNAGGVLEWVIAMGFTLYLLTFVYDLRMSKGIHKHELSEQRLVNGSGNGHGRDMSYA</sequence>